<name>A0A485K5P6_9STRA</name>
<dbReference type="AlphaFoldDB" id="A0A485K5P6"/>
<protein>
    <submittedName>
        <fullName evidence="3">Aste57867_1686 protein</fullName>
    </submittedName>
</protein>
<dbReference type="PROSITE" id="PS50904">
    <property type="entry name" value="PRELI_MSF1"/>
    <property type="match status" value="1"/>
</dbReference>
<dbReference type="Proteomes" id="UP000332933">
    <property type="component" value="Unassembled WGS sequence"/>
</dbReference>
<evidence type="ECO:0000313" key="3">
    <source>
        <dbReference type="EMBL" id="VFT78897.1"/>
    </source>
</evidence>
<evidence type="ECO:0000313" key="4">
    <source>
        <dbReference type="Proteomes" id="UP000332933"/>
    </source>
</evidence>
<accession>A0A485K5P6</accession>
<evidence type="ECO:0000313" key="2">
    <source>
        <dbReference type="EMBL" id="KAF0718450.1"/>
    </source>
</evidence>
<sequence>MVMTQRTEHVYPHAWAVVSSAFWRKYPNPALPHVEKMDVLSRFLDDRGRLHTARLCRCVPSNMPAWATTLLGNYSYVYEETICDPEARTLHLKSTNLSFRSVAVVDEVCDYTSVDDRHTKYTQTSRVVAHVPILAKALEEHWIERGAETAQQGLRAMEAICDAVAPPPSSCA</sequence>
<gene>
    <name evidence="3" type="primary">Aste57867_1686</name>
    <name evidence="2" type="ORF">As57867_001684</name>
    <name evidence="3" type="ORF">ASTE57867_1686</name>
</gene>
<dbReference type="EMBL" id="CAADRA010000148">
    <property type="protein sequence ID" value="VFT78897.1"/>
    <property type="molecule type" value="Genomic_DNA"/>
</dbReference>
<evidence type="ECO:0000259" key="1">
    <source>
        <dbReference type="PROSITE" id="PS50904"/>
    </source>
</evidence>
<dbReference type="PANTHER" id="PTHR11158">
    <property type="entry name" value="MSF1/PX19 RELATED"/>
    <property type="match status" value="1"/>
</dbReference>
<dbReference type="EMBL" id="VJMH01000148">
    <property type="protein sequence ID" value="KAF0718450.1"/>
    <property type="molecule type" value="Genomic_DNA"/>
</dbReference>
<dbReference type="InterPro" id="IPR006797">
    <property type="entry name" value="PRELI/MSF1_dom"/>
</dbReference>
<dbReference type="OrthoDB" id="407630at2759"/>
<reference evidence="3 4" key="1">
    <citation type="submission" date="2019-03" db="EMBL/GenBank/DDBJ databases">
        <authorList>
            <person name="Gaulin E."/>
            <person name="Dumas B."/>
        </authorList>
    </citation>
    <scope>NUCLEOTIDE SEQUENCE [LARGE SCALE GENOMIC DNA]</scope>
    <source>
        <strain evidence="3">CBS 568.67</strain>
    </source>
</reference>
<dbReference type="InterPro" id="IPR037365">
    <property type="entry name" value="Slowmo/Ups"/>
</dbReference>
<proteinExistence type="predicted"/>
<keyword evidence="4" id="KW-1185">Reference proteome</keyword>
<dbReference type="Pfam" id="PF04707">
    <property type="entry name" value="PRELI"/>
    <property type="match status" value="1"/>
</dbReference>
<reference evidence="2" key="2">
    <citation type="submission" date="2019-06" db="EMBL/GenBank/DDBJ databases">
        <title>Genomics analysis of Aphanomyces spp. identifies a new class of oomycete effector associated with host adaptation.</title>
        <authorList>
            <person name="Gaulin E."/>
        </authorList>
    </citation>
    <scope>NUCLEOTIDE SEQUENCE</scope>
    <source>
        <strain evidence="2">CBS 578.67</strain>
    </source>
</reference>
<feature type="domain" description="PRELI/MSF1" evidence="1">
    <location>
        <begin position="2"/>
        <end position="169"/>
    </location>
</feature>
<dbReference type="GO" id="GO:0005758">
    <property type="term" value="C:mitochondrial intermembrane space"/>
    <property type="evidence" value="ECO:0007669"/>
    <property type="project" value="InterPro"/>
</dbReference>
<organism evidence="3 4">
    <name type="scientific">Aphanomyces stellatus</name>
    <dbReference type="NCBI Taxonomy" id="120398"/>
    <lineage>
        <taxon>Eukaryota</taxon>
        <taxon>Sar</taxon>
        <taxon>Stramenopiles</taxon>
        <taxon>Oomycota</taxon>
        <taxon>Saprolegniomycetes</taxon>
        <taxon>Saprolegniales</taxon>
        <taxon>Verrucalvaceae</taxon>
        <taxon>Aphanomyces</taxon>
    </lineage>
</organism>